<dbReference type="EMBL" id="JAFKMR010000023">
    <property type="protein sequence ID" value="MBN8745037.1"/>
    <property type="molecule type" value="Genomic_DNA"/>
</dbReference>
<evidence type="ECO:0000313" key="2">
    <source>
        <dbReference type="EMBL" id="MBN8745037.1"/>
    </source>
</evidence>
<dbReference type="SUPFAM" id="SSF52833">
    <property type="entry name" value="Thioredoxin-like"/>
    <property type="match status" value="1"/>
</dbReference>
<protein>
    <recommendedName>
        <fullName evidence="4">Cytochrome C oxidase subunit I</fullName>
    </recommendedName>
</protein>
<dbReference type="InterPro" id="IPR036249">
    <property type="entry name" value="Thioredoxin-like_sf"/>
</dbReference>
<organism evidence="2 3">
    <name type="scientific">Thiomonas arsenitoxydans (strain DSM 22701 / CIP 110005 / 3As)</name>
    <dbReference type="NCBI Taxonomy" id="426114"/>
    <lineage>
        <taxon>Bacteria</taxon>
        <taxon>Pseudomonadati</taxon>
        <taxon>Pseudomonadota</taxon>
        <taxon>Betaproteobacteria</taxon>
        <taxon>Burkholderiales</taxon>
        <taxon>Thiomonas</taxon>
    </lineage>
</organism>
<gene>
    <name evidence="2" type="ORF">J0I24_12105</name>
</gene>
<dbReference type="Proteomes" id="UP000664800">
    <property type="component" value="Unassembled WGS sequence"/>
</dbReference>
<name>A0A8I1MZW2_THIA3</name>
<keyword evidence="1" id="KW-1133">Transmembrane helix</keyword>
<reference evidence="2" key="1">
    <citation type="submission" date="2021-02" db="EMBL/GenBank/DDBJ databases">
        <title>Thiocyanate and organic carbon inputs drive convergent selection for specific autotrophic Afipia and Thiobacillus strains within complex microbiomes.</title>
        <authorList>
            <person name="Huddy R.J."/>
            <person name="Sachdeva R."/>
            <person name="Kadzinga F."/>
            <person name="Kantor R.S."/>
            <person name="Harrison S.T.L."/>
            <person name="Banfield J.F."/>
        </authorList>
    </citation>
    <scope>NUCLEOTIDE SEQUENCE</scope>
    <source>
        <strain evidence="2">SCN18_13_7_16_R3_B_64_19</strain>
    </source>
</reference>
<comment type="caution">
    <text evidence="2">The sequence shown here is derived from an EMBL/GenBank/DDBJ whole genome shotgun (WGS) entry which is preliminary data.</text>
</comment>
<evidence type="ECO:0008006" key="4">
    <source>
        <dbReference type="Google" id="ProtNLM"/>
    </source>
</evidence>
<proteinExistence type="predicted"/>
<accession>A0A8I1MZW2</accession>
<evidence type="ECO:0000256" key="1">
    <source>
        <dbReference type="SAM" id="Phobius"/>
    </source>
</evidence>
<keyword evidence="1" id="KW-0812">Transmembrane</keyword>
<keyword evidence="1" id="KW-0472">Membrane</keyword>
<dbReference type="AlphaFoldDB" id="A0A8I1MZW2"/>
<feature type="transmembrane region" description="Helical" evidence="1">
    <location>
        <begin position="20"/>
        <end position="43"/>
    </location>
</feature>
<sequence length="212" mass="23703">MTSSLPPSAQPPVRKPRSMLTLWLLFAMAAAPIVAAFFLFYVVHPAGKPPYGSLVEPQRPIPLNLGLKTLDGQPYNLKRLEGYWLMVMAAPGACDKECQQSLFYMRQIRIAQGDNRDQVVRVWLVTDDAPINPGVLEPAEGTLILRGNPQQLASWLPHKDGSLQGPTWLVDPFGHLMMQFPANPDPTRMRRVLAKLLYNNAGIKFKHVEPVQ</sequence>
<evidence type="ECO:0000313" key="3">
    <source>
        <dbReference type="Proteomes" id="UP000664800"/>
    </source>
</evidence>